<dbReference type="PANTHER" id="PTHR32035:SF3">
    <property type="entry name" value="SMALL RIBOSOMAL SUBUNIT PROTEIN MS38"/>
    <property type="match status" value="1"/>
</dbReference>
<evidence type="ECO:0000256" key="1">
    <source>
        <dbReference type="ARBA" id="ARBA00004173"/>
    </source>
</evidence>
<evidence type="ECO:0000256" key="3">
    <source>
        <dbReference type="ARBA" id="ARBA00035647"/>
    </source>
</evidence>
<proteinExistence type="inferred from homology"/>
<comment type="subcellular location">
    <subcellularLocation>
        <location evidence="1">Mitochondrion</location>
    </subcellularLocation>
</comment>
<keyword evidence="2" id="KW-0496">Mitochondrion</keyword>
<dbReference type="Pfam" id="PF08213">
    <property type="entry name" value="COX24_C"/>
    <property type="match status" value="1"/>
</dbReference>
<dbReference type="EMBL" id="ONZQ02000006">
    <property type="protein sequence ID" value="SPO02163.1"/>
    <property type="molecule type" value="Genomic_DNA"/>
</dbReference>
<dbReference type="InterPro" id="IPR013177">
    <property type="entry name" value="Ribosomal_mS38_C"/>
</dbReference>
<protein>
    <recommendedName>
        <fullName evidence="4">Small ribosomal subunit protein mS38</fullName>
    </recommendedName>
</protein>
<feature type="domain" description="Ribosomal protein mS38 C-terminal" evidence="6">
    <location>
        <begin position="322"/>
        <end position="355"/>
    </location>
</feature>
<dbReference type="AlphaFoldDB" id="A0AAE8MY51"/>
<feature type="region of interest" description="Disordered" evidence="5">
    <location>
        <begin position="33"/>
        <end position="113"/>
    </location>
</feature>
<dbReference type="Proteomes" id="UP001187682">
    <property type="component" value="Unassembled WGS sequence"/>
</dbReference>
<accession>A0AAE8MY51</accession>
<feature type="region of interest" description="Disordered" evidence="5">
    <location>
        <begin position="335"/>
        <end position="356"/>
    </location>
</feature>
<evidence type="ECO:0000313" key="7">
    <source>
        <dbReference type="EMBL" id="SPO02163.1"/>
    </source>
</evidence>
<dbReference type="SMART" id="SM01155">
    <property type="entry name" value="DUF1713"/>
    <property type="match status" value="1"/>
</dbReference>
<evidence type="ECO:0000256" key="5">
    <source>
        <dbReference type="SAM" id="MobiDB-lite"/>
    </source>
</evidence>
<sequence length="356" mass="38845">MLPLTVRRVASSATQLPLLSPSAAHPNLASAVTAAVAASTQRRGGLHQRRYSSSKPSSPKNRPNASKDLPAGEAVTASAPSGDVKAPSEKRKRKSKAQDTANDPFQGFPSVPSTQHLSQEALGLSSFFSMHRPISITHSLPRTVTDDAFAEIFGPRVGAAKPANPSDVMSTLSRAVDDLEGPMAKMSISRAGGEGEGEGVQKIDLRHPDGRESSLFVQVKSMTGQFLPFQPPPHPEEVAGSLGAAAESEQDADLDTPQHRVYRAMFTIEETLDADGQVHVLAHSPKILGDDEHGVASSPARYIDRVRRVRYEDALRRREELHAVSVMKRRKLKMKKKKFKKKLKATRKQRERLHKL</sequence>
<evidence type="ECO:0000256" key="4">
    <source>
        <dbReference type="ARBA" id="ARBA00035682"/>
    </source>
</evidence>
<keyword evidence="8" id="KW-1185">Reference proteome</keyword>
<name>A0AAE8MY51_9PEZI</name>
<comment type="caution">
    <text evidence="7">The sequence shown here is derived from an EMBL/GenBank/DDBJ whole genome shotgun (WGS) entry which is preliminary data.</text>
</comment>
<reference evidence="7" key="1">
    <citation type="submission" date="2018-03" db="EMBL/GenBank/DDBJ databases">
        <authorList>
            <person name="Guldener U."/>
        </authorList>
    </citation>
    <scope>NUCLEOTIDE SEQUENCE</scope>
</reference>
<organism evidence="7 8">
    <name type="scientific">Cephalotrichum gorgonifer</name>
    <dbReference type="NCBI Taxonomy" id="2041049"/>
    <lineage>
        <taxon>Eukaryota</taxon>
        <taxon>Fungi</taxon>
        <taxon>Dikarya</taxon>
        <taxon>Ascomycota</taxon>
        <taxon>Pezizomycotina</taxon>
        <taxon>Sordariomycetes</taxon>
        <taxon>Hypocreomycetidae</taxon>
        <taxon>Microascales</taxon>
        <taxon>Microascaceae</taxon>
        <taxon>Cephalotrichum</taxon>
    </lineage>
</organism>
<feature type="compositionally biased region" description="Low complexity" evidence="5">
    <location>
        <begin position="53"/>
        <end position="67"/>
    </location>
</feature>
<dbReference type="GO" id="GO:0005739">
    <property type="term" value="C:mitochondrion"/>
    <property type="evidence" value="ECO:0007669"/>
    <property type="project" value="UniProtKB-SubCell"/>
</dbReference>
<evidence type="ECO:0000313" key="8">
    <source>
        <dbReference type="Proteomes" id="UP001187682"/>
    </source>
</evidence>
<evidence type="ECO:0000259" key="6">
    <source>
        <dbReference type="SMART" id="SM01155"/>
    </source>
</evidence>
<gene>
    <name evidence="7" type="ORF">DNG_04836</name>
</gene>
<dbReference type="PANTHER" id="PTHR32035">
    <property type="entry name" value="AURORA KINASE A-INTERACTING PROTEIN"/>
    <property type="match status" value="1"/>
</dbReference>
<evidence type="ECO:0000256" key="2">
    <source>
        <dbReference type="ARBA" id="ARBA00023128"/>
    </source>
</evidence>
<comment type="similarity">
    <text evidence="3">Belongs to the mitochondrion-specific ribosomal protein mS38 family.</text>
</comment>